<gene>
    <name evidence="1" type="ORF">MSG28_012655</name>
</gene>
<evidence type="ECO:0000313" key="2">
    <source>
        <dbReference type="Proteomes" id="UP001064048"/>
    </source>
</evidence>
<evidence type="ECO:0000313" key="1">
    <source>
        <dbReference type="EMBL" id="KAI8423563.1"/>
    </source>
</evidence>
<name>A0ACC0JHC7_CHOFU</name>
<reference evidence="1 2" key="1">
    <citation type="journal article" date="2022" name="Genome Biol. Evol.">
        <title>The Spruce Budworm Genome: Reconstructing the Evolutionary History of Antifreeze Proteins.</title>
        <authorList>
            <person name="Beliveau C."/>
            <person name="Gagne P."/>
            <person name="Picq S."/>
            <person name="Vernygora O."/>
            <person name="Keeling C.I."/>
            <person name="Pinkney K."/>
            <person name="Doucet D."/>
            <person name="Wen F."/>
            <person name="Johnston J.S."/>
            <person name="Maaroufi H."/>
            <person name="Boyle B."/>
            <person name="Laroche J."/>
            <person name="Dewar K."/>
            <person name="Juretic N."/>
            <person name="Blackburn G."/>
            <person name="Nisole A."/>
            <person name="Brunet B."/>
            <person name="Brandao M."/>
            <person name="Lumley L."/>
            <person name="Duan J."/>
            <person name="Quan G."/>
            <person name="Lucarotti C.J."/>
            <person name="Roe A.D."/>
            <person name="Sperling F.A.H."/>
            <person name="Levesque R.C."/>
            <person name="Cusson M."/>
        </authorList>
    </citation>
    <scope>NUCLEOTIDE SEQUENCE [LARGE SCALE GENOMIC DNA]</scope>
    <source>
        <strain evidence="1">Glfc:IPQL:Cfum</strain>
    </source>
</reference>
<accession>A0ACC0JHC7</accession>
<comment type="caution">
    <text evidence="1">The sequence shown here is derived from an EMBL/GenBank/DDBJ whole genome shotgun (WGS) entry which is preliminary data.</text>
</comment>
<dbReference type="Proteomes" id="UP001064048">
    <property type="component" value="Chromosome 22"/>
</dbReference>
<sequence>MFRTQPELIFRAHLTSGSTVYGCVALKMTSDDSIDVTNEEDSTSYSPPAANLAAYPQNCGPCRPLGVESAAETAARLLFMAVKWARNLPSFASLAFRDQVILLEEAWSELFLLNAIQWCLPLDAACTALFGSDQTDQGRIAKLKWQLAGHIARRTDGRWGQKVLEWRPRTGRRAVVGRLLTKWSDDLVKIAGSRWTRKAEDRSEWRALGRPMSRSGRLSADMMMMKRQG</sequence>
<organism evidence="1 2">
    <name type="scientific">Choristoneura fumiferana</name>
    <name type="common">Spruce budworm moth</name>
    <name type="synonym">Archips fumiferana</name>
    <dbReference type="NCBI Taxonomy" id="7141"/>
    <lineage>
        <taxon>Eukaryota</taxon>
        <taxon>Metazoa</taxon>
        <taxon>Ecdysozoa</taxon>
        <taxon>Arthropoda</taxon>
        <taxon>Hexapoda</taxon>
        <taxon>Insecta</taxon>
        <taxon>Pterygota</taxon>
        <taxon>Neoptera</taxon>
        <taxon>Endopterygota</taxon>
        <taxon>Lepidoptera</taxon>
        <taxon>Glossata</taxon>
        <taxon>Ditrysia</taxon>
        <taxon>Tortricoidea</taxon>
        <taxon>Tortricidae</taxon>
        <taxon>Tortricinae</taxon>
        <taxon>Choristoneura</taxon>
    </lineage>
</organism>
<keyword evidence="2" id="KW-1185">Reference proteome</keyword>
<proteinExistence type="predicted"/>
<dbReference type="EMBL" id="CM046122">
    <property type="protein sequence ID" value="KAI8423563.1"/>
    <property type="molecule type" value="Genomic_DNA"/>
</dbReference>
<protein>
    <submittedName>
        <fullName evidence="1">Uncharacterized protein</fullName>
    </submittedName>
</protein>